<dbReference type="SUPFAM" id="SSF46955">
    <property type="entry name" value="Putative DNA-binding domain"/>
    <property type="match status" value="1"/>
</dbReference>
<accession>A0ABW3TA54</accession>
<feature type="domain" description="Helix-turn-helix" evidence="1">
    <location>
        <begin position="15"/>
        <end position="58"/>
    </location>
</feature>
<protein>
    <submittedName>
        <fullName evidence="2">Helix-turn-helix domain-containing protein</fullName>
    </submittedName>
</protein>
<evidence type="ECO:0000259" key="1">
    <source>
        <dbReference type="Pfam" id="PF12728"/>
    </source>
</evidence>
<dbReference type="InterPro" id="IPR041657">
    <property type="entry name" value="HTH_17"/>
</dbReference>
<dbReference type="EMBL" id="JBHTKR010000002">
    <property type="protein sequence ID" value="MFD1193813.1"/>
    <property type="molecule type" value="Genomic_DNA"/>
</dbReference>
<keyword evidence="3" id="KW-1185">Reference proteome</keyword>
<dbReference type="NCBIfam" id="TIGR01764">
    <property type="entry name" value="excise"/>
    <property type="match status" value="1"/>
</dbReference>
<reference evidence="3" key="1">
    <citation type="journal article" date="2019" name="Int. J. Syst. Evol. Microbiol.">
        <title>The Global Catalogue of Microorganisms (GCM) 10K type strain sequencing project: providing services to taxonomists for standard genome sequencing and annotation.</title>
        <authorList>
            <consortium name="The Broad Institute Genomics Platform"/>
            <consortium name="The Broad Institute Genome Sequencing Center for Infectious Disease"/>
            <person name="Wu L."/>
            <person name="Ma J."/>
        </authorList>
    </citation>
    <scope>NUCLEOTIDE SEQUENCE [LARGE SCALE GENOMIC DNA]</scope>
    <source>
        <strain evidence="3">CCUG 55328</strain>
    </source>
</reference>
<gene>
    <name evidence="2" type="ORF">ACFQ3C_03925</name>
</gene>
<comment type="caution">
    <text evidence="2">The sequence shown here is derived from an EMBL/GenBank/DDBJ whole genome shotgun (WGS) entry which is preliminary data.</text>
</comment>
<dbReference type="RefSeq" id="WP_380789134.1">
    <property type="nucleotide sequence ID" value="NZ_JBHTKR010000002.1"/>
</dbReference>
<proteinExistence type="predicted"/>
<dbReference type="Proteomes" id="UP001597151">
    <property type="component" value="Unassembled WGS sequence"/>
</dbReference>
<evidence type="ECO:0000313" key="2">
    <source>
        <dbReference type="EMBL" id="MFD1193813.1"/>
    </source>
</evidence>
<name>A0ABW3TA54_9RHOB</name>
<sequence length="69" mass="7720">MLKSTPKKTDQPRHLLTVKEVAELDHCSEKTVRRAIAVGLLEAVRVGPGGRLLRIDPAAHAAYRQAHRW</sequence>
<organism evidence="2 3">
    <name type="scientific">Seohaeicola saemankumensis</name>
    <dbReference type="NCBI Taxonomy" id="481181"/>
    <lineage>
        <taxon>Bacteria</taxon>
        <taxon>Pseudomonadati</taxon>
        <taxon>Pseudomonadota</taxon>
        <taxon>Alphaproteobacteria</taxon>
        <taxon>Rhodobacterales</taxon>
        <taxon>Roseobacteraceae</taxon>
        <taxon>Seohaeicola</taxon>
    </lineage>
</organism>
<dbReference type="InterPro" id="IPR010093">
    <property type="entry name" value="SinI_DNA-bd"/>
</dbReference>
<evidence type="ECO:0000313" key="3">
    <source>
        <dbReference type="Proteomes" id="UP001597151"/>
    </source>
</evidence>
<dbReference type="InterPro" id="IPR009061">
    <property type="entry name" value="DNA-bd_dom_put_sf"/>
</dbReference>
<dbReference type="Pfam" id="PF12728">
    <property type="entry name" value="HTH_17"/>
    <property type="match status" value="1"/>
</dbReference>